<evidence type="ECO:0000256" key="2">
    <source>
        <dbReference type="ARBA" id="ARBA00023163"/>
    </source>
</evidence>
<organism evidence="4">
    <name type="scientific">viral metagenome</name>
    <dbReference type="NCBI Taxonomy" id="1070528"/>
    <lineage>
        <taxon>unclassified sequences</taxon>
        <taxon>metagenomes</taxon>
        <taxon>organismal metagenomes</taxon>
    </lineage>
</organism>
<dbReference type="Gene3D" id="3.30.1490.120">
    <property type="entry name" value="RNA polymerase Rpb7-like, N-terminal domain"/>
    <property type="match status" value="1"/>
</dbReference>
<dbReference type="SUPFAM" id="SSF50249">
    <property type="entry name" value="Nucleic acid-binding proteins"/>
    <property type="match status" value="1"/>
</dbReference>
<dbReference type="Gene3D" id="2.40.50.140">
    <property type="entry name" value="Nucleic acid-binding proteins"/>
    <property type="match status" value="1"/>
</dbReference>
<accession>A0A6C0DZL1</accession>
<keyword evidence="1" id="KW-0240">DNA-directed RNA polymerase</keyword>
<evidence type="ECO:0000256" key="1">
    <source>
        <dbReference type="ARBA" id="ARBA00022478"/>
    </source>
</evidence>
<reference evidence="4" key="1">
    <citation type="journal article" date="2020" name="Nature">
        <title>Giant virus diversity and host interactions through global metagenomics.</title>
        <authorList>
            <person name="Schulz F."/>
            <person name="Roux S."/>
            <person name="Paez-Espino D."/>
            <person name="Jungbluth S."/>
            <person name="Walsh D.A."/>
            <person name="Denef V.J."/>
            <person name="McMahon K.D."/>
            <person name="Konstantinidis K.T."/>
            <person name="Eloe-Fadrosh E.A."/>
            <person name="Kyrpides N.C."/>
            <person name="Woyke T."/>
        </authorList>
    </citation>
    <scope>NUCLEOTIDE SEQUENCE</scope>
    <source>
        <strain evidence="4">GVMAG-M-3300023179-111</strain>
    </source>
</reference>
<dbReference type="InterPro" id="IPR003029">
    <property type="entry name" value="S1_domain"/>
</dbReference>
<evidence type="ECO:0000313" key="4">
    <source>
        <dbReference type="EMBL" id="QHT22327.1"/>
    </source>
</evidence>
<dbReference type="InterPro" id="IPR036898">
    <property type="entry name" value="RNA_pol_Rpb7-like_N_sf"/>
</dbReference>
<dbReference type="EMBL" id="MN739709">
    <property type="protein sequence ID" value="QHT22327.1"/>
    <property type="molecule type" value="Genomic_DNA"/>
</dbReference>
<protein>
    <recommendedName>
        <fullName evidence="3">S1 motif domain-containing protein</fullName>
    </recommendedName>
</protein>
<proteinExistence type="predicted"/>
<dbReference type="GO" id="GO:0003676">
    <property type="term" value="F:nucleic acid binding"/>
    <property type="evidence" value="ECO:0007669"/>
    <property type="project" value="InterPro"/>
</dbReference>
<dbReference type="GO" id="GO:0000428">
    <property type="term" value="C:DNA-directed RNA polymerase complex"/>
    <property type="evidence" value="ECO:0007669"/>
    <property type="project" value="UniProtKB-KW"/>
</dbReference>
<evidence type="ECO:0000259" key="3">
    <source>
        <dbReference type="Pfam" id="PF00575"/>
    </source>
</evidence>
<keyword evidence="2" id="KW-0804">Transcription</keyword>
<dbReference type="InterPro" id="IPR012340">
    <property type="entry name" value="NA-bd_OB-fold"/>
</dbReference>
<dbReference type="Pfam" id="PF00575">
    <property type="entry name" value="S1"/>
    <property type="match status" value="1"/>
</dbReference>
<sequence length="165" mass="19157">MLSTVIIEKKICLEPKYLYYNLNENLLKKTREVCKDDCSKETGYILEVKRIVKIKDNYISNVNSSTMFVIDIEVENLIPYLNNIYTDRVCMIFNGGLFMTINNKIKVLIPANSLEEYTFDSNNKVFKGNKKQIIKENDIIKVKITGVKYSKKNFSCFGEFISCDT</sequence>
<dbReference type="SUPFAM" id="SSF88798">
    <property type="entry name" value="N-terminal, heterodimerisation domain of RBP7 (RpoE)"/>
    <property type="match status" value="1"/>
</dbReference>
<dbReference type="AlphaFoldDB" id="A0A6C0DZL1"/>
<feature type="domain" description="S1 motif" evidence="3">
    <location>
        <begin position="84"/>
        <end position="153"/>
    </location>
</feature>
<name>A0A6C0DZL1_9ZZZZ</name>